<sequence length="135" mass="14402">MVSNLGALRSMSFSMLSSVSAGGRAYLPVSPSQYVYSQFQYVAGVPAPEGSSGVPLTKLKILNTILDQLVTMQSTKADGERLRGSVSLPEGMSDEQTSALIEQYRNELQTAAEASGNALYKPPLPETGLIFRVNA</sequence>
<comment type="caution">
    <text evidence="1">The sequence shown here is derived from an EMBL/GenBank/DDBJ whole genome shotgun (WGS) entry which is preliminary data.</text>
</comment>
<evidence type="ECO:0000313" key="2">
    <source>
        <dbReference type="Proteomes" id="UP000823616"/>
    </source>
</evidence>
<reference evidence="1" key="1">
    <citation type="submission" date="2020-10" db="EMBL/GenBank/DDBJ databases">
        <authorList>
            <person name="Gilroy R."/>
        </authorList>
    </citation>
    <scope>NUCLEOTIDE SEQUENCE</scope>
    <source>
        <strain evidence="1">B3-4054</strain>
    </source>
</reference>
<reference evidence="1" key="2">
    <citation type="journal article" date="2021" name="PeerJ">
        <title>Extensive microbial diversity within the chicken gut microbiome revealed by metagenomics and culture.</title>
        <authorList>
            <person name="Gilroy R."/>
            <person name="Ravi A."/>
            <person name="Getino M."/>
            <person name="Pursley I."/>
            <person name="Horton D.L."/>
            <person name="Alikhan N.F."/>
            <person name="Baker D."/>
            <person name="Gharbi K."/>
            <person name="Hall N."/>
            <person name="Watson M."/>
            <person name="Adriaenssens E.M."/>
            <person name="Foster-Nyarko E."/>
            <person name="Jarju S."/>
            <person name="Secka A."/>
            <person name="Antonio M."/>
            <person name="Oren A."/>
            <person name="Chaudhuri R.R."/>
            <person name="La Ragione R."/>
            <person name="Hildebrand F."/>
            <person name="Pallen M.J."/>
        </authorList>
    </citation>
    <scope>NUCLEOTIDE SEQUENCE</scope>
    <source>
        <strain evidence="1">B3-4054</strain>
    </source>
</reference>
<gene>
    <name evidence="1" type="ORF">IAA96_01310</name>
</gene>
<organism evidence="1 2">
    <name type="scientific">Candidatus Avitreponema avistercoris</name>
    <dbReference type="NCBI Taxonomy" id="2840705"/>
    <lineage>
        <taxon>Bacteria</taxon>
        <taxon>Pseudomonadati</taxon>
        <taxon>Spirochaetota</taxon>
        <taxon>Spirochaetia</taxon>
        <taxon>Spirochaetales</taxon>
        <taxon>Candidatus Avitreponema</taxon>
    </lineage>
</organism>
<accession>A0A9D9EMK7</accession>
<name>A0A9D9EMK7_9SPIR</name>
<proteinExistence type="predicted"/>
<dbReference type="Proteomes" id="UP000823616">
    <property type="component" value="Unassembled WGS sequence"/>
</dbReference>
<dbReference type="AlphaFoldDB" id="A0A9D9EMK7"/>
<protein>
    <submittedName>
        <fullName evidence="1">Uncharacterized protein</fullName>
    </submittedName>
</protein>
<dbReference type="EMBL" id="JADIMS010000020">
    <property type="protein sequence ID" value="MBO8449725.1"/>
    <property type="molecule type" value="Genomic_DNA"/>
</dbReference>
<evidence type="ECO:0000313" key="1">
    <source>
        <dbReference type="EMBL" id="MBO8449725.1"/>
    </source>
</evidence>